<dbReference type="GO" id="GO:0008312">
    <property type="term" value="F:7S RNA binding"/>
    <property type="evidence" value="ECO:0007669"/>
    <property type="project" value="InterPro"/>
</dbReference>
<dbReference type="Pfam" id="PF16969">
    <property type="entry name" value="SRP68"/>
    <property type="match status" value="1"/>
</dbReference>
<dbReference type="GO" id="GO:0030942">
    <property type="term" value="F:endoplasmic reticulum signal peptide binding"/>
    <property type="evidence" value="ECO:0007669"/>
    <property type="project" value="InterPro"/>
</dbReference>
<dbReference type="CDD" id="cd15481">
    <property type="entry name" value="SRP68-RBD"/>
    <property type="match status" value="1"/>
</dbReference>
<proteinExistence type="inferred from homology"/>
<keyword evidence="6" id="KW-0256">Endoplasmic reticulum</keyword>
<protein>
    <recommendedName>
        <fullName evidence="11 12">Signal recognition particle subunit SRP68</fullName>
        <shortName evidence="12">SRP68</shortName>
    </recommendedName>
</protein>
<reference evidence="14" key="1">
    <citation type="submission" date="2021-01" db="EMBL/GenBank/DDBJ databases">
        <authorList>
            <person name="Corre E."/>
            <person name="Pelletier E."/>
            <person name="Niang G."/>
            <person name="Scheremetjew M."/>
            <person name="Finn R."/>
            <person name="Kale V."/>
            <person name="Holt S."/>
            <person name="Cochrane G."/>
            <person name="Meng A."/>
            <person name="Brown T."/>
            <person name="Cohen L."/>
        </authorList>
    </citation>
    <scope>NUCLEOTIDE SEQUENCE</scope>
    <source>
        <strain evidence="14">GSBS06</strain>
    </source>
</reference>
<dbReference type="InterPro" id="IPR038253">
    <property type="entry name" value="SRP68_N_sf"/>
</dbReference>
<evidence type="ECO:0000256" key="3">
    <source>
        <dbReference type="ARBA" id="ARBA00004604"/>
    </source>
</evidence>
<accession>A0A7S3PGE7</accession>
<evidence type="ECO:0000313" key="14">
    <source>
        <dbReference type="EMBL" id="CAE0438475.1"/>
    </source>
</evidence>
<comment type="subcellular location">
    <subcellularLocation>
        <location evidence="2 12">Cytoplasm</location>
    </subcellularLocation>
    <subcellularLocation>
        <location evidence="1">Endoplasmic reticulum</location>
    </subcellularLocation>
    <subcellularLocation>
        <location evidence="3">Nucleus</location>
        <location evidence="3">Nucleolus</location>
    </subcellularLocation>
</comment>
<feature type="region of interest" description="Disordered" evidence="13">
    <location>
        <begin position="378"/>
        <end position="404"/>
    </location>
</feature>
<evidence type="ECO:0000256" key="4">
    <source>
        <dbReference type="ARBA" id="ARBA00009352"/>
    </source>
</evidence>
<keyword evidence="8 12" id="KW-0733">Signal recognition particle</keyword>
<dbReference type="InterPro" id="IPR034652">
    <property type="entry name" value="SRP68-RBD"/>
</dbReference>
<keyword evidence="7 12" id="KW-0694">RNA-binding</keyword>
<evidence type="ECO:0000256" key="6">
    <source>
        <dbReference type="ARBA" id="ARBA00022824"/>
    </source>
</evidence>
<dbReference type="GO" id="GO:0005829">
    <property type="term" value="C:cytosol"/>
    <property type="evidence" value="ECO:0007669"/>
    <property type="project" value="UniProtKB-ARBA"/>
</dbReference>
<evidence type="ECO:0000256" key="5">
    <source>
        <dbReference type="ARBA" id="ARBA00022490"/>
    </source>
</evidence>
<dbReference type="PIRSF" id="PIRSF038995">
    <property type="entry name" value="SRP68"/>
    <property type="match status" value="1"/>
</dbReference>
<dbReference type="Gene3D" id="1.10.3450.40">
    <property type="entry name" value="Signal recognition particle, SRP68 subunit, RNA-binding domain"/>
    <property type="match status" value="1"/>
</dbReference>
<dbReference type="PANTHER" id="PTHR12860">
    <property type="entry name" value="SIGNAL RECOGNITION PARTICLE 68 KDA PROTEIN"/>
    <property type="match status" value="1"/>
</dbReference>
<evidence type="ECO:0000256" key="10">
    <source>
        <dbReference type="ARBA" id="ARBA00023274"/>
    </source>
</evidence>
<evidence type="ECO:0000256" key="2">
    <source>
        <dbReference type="ARBA" id="ARBA00004496"/>
    </source>
</evidence>
<dbReference type="PANTHER" id="PTHR12860:SF0">
    <property type="entry name" value="SIGNAL RECOGNITION PARTICLE SUBUNIT SRP68"/>
    <property type="match status" value="1"/>
</dbReference>
<gene>
    <name evidence="14" type="ORF">ASTO00021_LOCUS8713</name>
</gene>
<feature type="compositionally biased region" description="Polar residues" evidence="13">
    <location>
        <begin position="584"/>
        <end position="606"/>
    </location>
</feature>
<dbReference type="GO" id="GO:0005783">
    <property type="term" value="C:endoplasmic reticulum"/>
    <property type="evidence" value="ECO:0007669"/>
    <property type="project" value="UniProtKB-SubCell"/>
</dbReference>
<evidence type="ECO:0000256" key="7">
    <source>
        <dbReference type="ARBA" id="ARBA00022884"/>
    </source>
</evidence>
<name>A0A7S3PGE7_9STRA</name>
<dbReference type="GO" id="GO:0005047">
    <property type="term" value="F:signal recognition particle binding"/>
    <property type="evidence" value="ECO:0007669"/>
    <property type="project" value="InterPro"/>
</dbReference>
<dbReference type="EMBL" id="HBIN01011605">
    <property type="protein sequence ID" value="CAE0438475.1"/>
    <property type="molecule type" value="Transcribed_RNA"/>
</dbReference>
<evidence type="ECO:0000256" key="13">
    <source>
        <dbReference type="SAM" id="MobiDB-lite"/>
    </source>
</evidence>
<dbReference type="GO" id="GO:0005786">
    <property type="term" value="C:signal recognition particle, endoplasmic reticulum targeting"/>
    <property type="evidence" value="ECO:0007669"/>
    <property type="project" value="UniProtKB-KW"/>
</dbReference>
<keyword evidence="5 12" id="KW-0963">Cytoplasm</keyword>
<feature type="compositionally biased region" description="Basic and acidic residues" evidence="13">
    <location>
        <begin position="378"/>
        <end position="395"/>
    </location>
</feature>
<dbReference type="FunFam" id="1.10.3450.40:FF:000001">
    <property type="entry name" value="Signal recognition particle subunit SRP68"/>
    <property type="match status" value="1"/>
</dbReference>
<dbReference type="InterPro" id="IPR026258">
    <property type="entry name" value="SRP68"/>
</dbReference>
<evidence type="ECO:0000256" key="12">
    <source>
        <dbReference type="PIRNR" id="PIRNR038995"/>
    </source>
</evidence>
<keyword evidence="9" id="KW-0539">Nucleus</keyword>
<dbReference type="AlphaFoldDB" id="A0A7S3PGE7"/>
<comment type="similarity">
    <text evidence="4 12">Belongs to the SRP68 family.</text>
</comment>
<evidence type="ECO:0000256" key="1">
    <source>
        <dbReference type="ARBA" id="ARBA00004240"/>
    </source>
</evidence>
<feature type="region of interest" description="Disordered" evidence="13">
    <location>
        <begin position="584"/>
        <end position="619"/>
    </location>
</feature>
<evidence type="ECO:0000256" key="11">
    <source>
        <dbReference type="ARBA" id="ARBA00029498"/>
    </source>
</evidence>
<sequence>MSVLSLDILSTVKKCQLQNGVRHDDYQRYRQYCTRRLKRIRNNGAVEFSHRGQRGKYEKNELTVEMCKNPLFLLIPLMNAERAWGYAMQLKQDNEINGEDLRRTAHMIRRLSKAAKWASKLSDLCSVLGDDRTVLQAEAYSAWMNGNFLLEKDELKEALPLFSQSKEVYTQLSKVSTLEQKELMEEKLENLELVIMYCTRYLSREGTNSQELADMISRSKDSTGLIQSKLAKVMADSMKVQAHEGFEVKLLERAIPVRNEATALLLLSADGNIKTLDSLTSSVEDLGDKEWEKIDNLFVDTFSKYDDAARNVRNDINKADANAASSDIPQEHVVEELKLLRTYVKIQKLDKVIRRNTLLSERLEKQYEDQMEKRLEADIESKLPVTENKKGENKSTKQRQMSPQDLQRMFEKISLNISNQLDLVKEAAKETSASAEKLEFKLDIEQNLVEAKKNFYEAKNFAAAKKWQEALNAYEQAFDSAQEILEGEGRNVFDEKQVEDVVQFQKNAGVGKRLAQARVFLARTRSGTNDEIDNEVESDYVGRPLRERLEENEIGEIVETPPALVSVPARPIMFDLAFNRMQSPDFSNRTKNSPSKVSGSEQQSGWLRNAARGWFGSGN</sequence>
<evidence type="ECO:0000256" key="9">
    <source>
        <dbReference type="ARBA" id="ARBA00023242"/>
    </source>
</evidence>
<comment type="function">
    <text evidence="12">Component of the signal recognition particle (SRP) complex, a ribonucleoprotein complex that mediates the cotranslational targeting of secretory and membrane proteins to the endoplasmic reticulum (ER). The SRP complex interacts with the signal sequence in nascent secretory and membrane proteins and directs them to the membrane of the ER.</text>
</comment>
<dbReference type="GO" id="GO:0005730">
    <property type="term" value="C:nucleolus"/>
    <property type="evidence" value="ECO:0007669"/>
    <property type="project" value="UniProtKB-SubCell"/>
</dbReference>
<dbReference type="GO" id="GO:0006614">
    <property type="term" value="P:SRP-dependent cotranslational protein targeting to membrane"/>
    <property type="evidence" value="ECO:0007669"/>
    <property type="project" value="InterPro"/>
</dbReference>
<evidence type="ECO:0000256" key="8">
    <source>
        <dbReference type="ARBA" id="ARBA00023135"/>
    </source>
</evidence>
<keyword evidence="10 12" id="KW-0687">Ribonucleoprotein</keyword>
<organism evidence="14">
    <name type="scientific">Aplanochytrium stocchinoi</name>
    <dbReference type="NCBI Taxonomy" id="215587"/>
    <lineage>
        <taxon>Eukaryota</taxon>
        <taxon>Sar</taxon>
        <taxon>Stramenopiles</taxon>
        <taxon>Bigyra</taxon>
        <taxon>Labyrinthulomycetes</taxon>
        <taxon>Thraustochytrida</taxon>
        <taxon>Thraustochytriidae</taxon>
        <taxon>Aplanochytrium</taxon>
    </lineage>
</organism>